<reference evidence="6 7" key="1">
    <citation type="submission" date="2018-10" db="EMBL/GenBank/DDBJ databases">
        <authorList>
            <person name="Ekblom R."/>
            <person name="Jareborg N."/>
        </authorList>
    </citation>
    <scope>NUCLEOTIDE SEQUENCE [LARGE SCALE GENOMIC DNA]</scope>
    <source>
        <tissue evidence="6">Muscle</tissue>
    </source>
</reference>
<dbReference type="InterPro" id="IPR018105">
    <property type="entry name" value="Translational_control_tumour_p"/>
</dbReference>
<dbReference type="Proteomes" id="UP000269945">
    <property type="component" value="Unassembled WGS sequence"/>
</dbReference>
<dbReference type="Gene3D" id="2.170.150.10">
    <property type="entry name" value="Metal Binding Protein, Guanine Nucleotide Exchange Factor, Chain A"/>
    <property type="match status" value="1"/>
</dbReference>
<dbReference type="InterPro" id="IPR011323">
    <property type="entry name" value="Mss4/transl-control_tumour"/>
</dbReference>
<dbReference type="InterPro" id="IPR034737">
    <property type="entry name" value="TCTP"/>
</dbReference>
<dbReference type="Pfam" id="PF00838">
    <property type="entry name" value="TCTP"/>
    <property type="match status" value="1"/>
</dbReference>
<evidence type="ECO:0000256" key="4">
    <source>
        <dbReference type="PROSITE-ProRule" id="PRU01133"/>
    </source>
</evidence>
<dbReference type="SUPFAM" id="SSF51316">
    <property type="entry name" value="Mss4-like"/>
    <property type="match status" value="1"/>
</dbReference>
<evidence type="ECO:0000256" key="3">
    <source>
        <dbReference type="ARBA" id="ARBA00047116"/>
    </source>
</evidence>
<evidence type="ECO:0000256" key="2">
    <source>
        <dbReference type="ARBA" id="ARBA00046053"/>
    </source>
</evidence>
<dbReference type="InterPro" id="IPR011057">
    <property type="entry name" value="Mss4-like_sf"/>
</dbReference>
<dbReference type="PANTHER" id="PTHR11991">
    <property type="entry name" value="TRANSLATIONALLY CONTROLLED TUMOR PROTEIN-RELATED"/>
    <property type="match status" value="1"/>
</dbReference>
<gene>
    <name evidence="6" type="ORF">BN2614_LOCUS1</name>
</gene>
<sequence>MGENVTREDPEGKGSKSTVVTVVDIVMNHPWQETSFTKEAYKHLKDYMNLTRGRLEEQRPKRAKPFMTGAEEQTKYILANSPNYQFFIASEMNPDDMAALLDYCEASVTRVYDFLKDGLEMEKC</sequence>
<name>A0A9X9M4I9_GULGU</name>
<accession>A0A9X9M4I9</accession>
<comment type="caution">
    <text evidence="6">The sequence shown here is derived from an EMBL/GenBank/DDBJ whole genome shotgun (WGS) entry which is preliminary data.</text>
</comment>
<proteinExistence type="inferred from homology"/>
<comment type="function">
    <text evidence="2">Involved in calcium binding and microtubule stabilization. Acts as a negative regulator of TSC22D1-mediated apoptosis, via interaction with and destabilization of TSC22D1 protein.</text>
</comment>
<organism evidence="6 7">
    <name type="scientific">Gulo gulo</name>
    <name type="common">Wolverine</name>
    <name type="synonym">Gluton</name>
    <dbReference type="NCBI Taxonomy" id="48420"/>
    <lineage>
        <taxon>Eukaryota</taxon>
        <taxon>Metazoa</taxon>
        <taxon>Chordata</taxon>
        <taxon>Craniata</taxon>
        <taxon>Vertebrata</taxon>
        <taxon>Euteleostomi</taxon>
        <taxon>Mammalia</taxon>
        <taxon>Eutheria</taxon>
        <taxon>Laurasiatheria</taxon>
        <taxon>Carnivora</taxon>
        <taxon>Caniformia</taxon>
        <taxon>Musteloidea</taxon>
        <taxon>Mustelidae</taxon>
        <taxon>Guloninae</taxon>
        <taxon>Gulo</taxon>
    </lineage>
</organism>
<comment type="subunit">
    <text evidence="3">Homodimer. Interacts with STEAP3. Interacts with TSC22D1; interaction results in the destabilization of TSC22D1 protein.</text>
</comment>
<dbReference type="GO" id="GO:0005509">
    <property type="term" value="F:calcium ion binding"/>
    <property type="evidence" value="ECO:0007669"/>
    <property type="project" value="TreeGrafter"/>
</dbReference>
<dbReference type="EMBL" id="CYRY02042571">
    <property type="protein sequence ID" value="VCX34695.1"/>
    <property type="molecule type" value="Genomic_DNA"/>
</dbReference>
<evidence type="ECO:0000313" key="7">
    <source>
        <dbReference type="Proteomes" id="UP000269945"/>
    </source>
</evidence>
<dbReference type="GO" id="GO:0005737">
    <property type="term" value="C:cytoplasm"/>
    <property type="evidence" value="ECO:0007669"/>
    <property type="project" value="TreeGrafter"/>
</dbReference>
<evidence type="ECO:0000259" key="5">
    <source>
        <dbReference type="PROSITE" id="PS51797"/>
    </source>
</evidence>
<dbReference type="AlphaFoldDB" id="A0A9X9M4I9"/>
<comment type="similarity">
    <text evidence="4">Belongs to the TCTP family.</text>
</comment>
<evidence type="ECO:0000313" key="6">
    <source>
        <dbReference type="EMBL" id="VCX34695.1"/>
    </source>
</evidence>
<keyword evidence="7" id="KW-1185">Reference proteome</keyword>
<evidence type="ECO:0000256" key="1">
    <source>
        <dbReference type="ARBA" id="ARBA00040832"/>
    </source>
</evidence>
<dbReference type="PANTHER" id="PTHR11991:SF0">
    <property type="entry name" value="TRANSLATIONALLY-CONTROLLED TUMOR PROTEIN"/>
    <property type="match status" value="1"/>
</dbReference>
<feature type="domain" description="TCTP" evidence="5">
    <location>
        <begin position="1"/>
        <end position="124"/>
    </location>
</feature>
<dbReference type="PROSITE" id="PS51797">
    <property type="entry name" value="TCTP_3"/>
    <property type="match status" value="1"/>
</dbReference>
<protein>
    <recommendedName>
        <fullName evidence="1">Translationally-controlled tumor protein</fullName>
    </recommendedName>
</protein>